<evidence type="ECO:0000256" key="3">
    <source>
        <dbReference type="ARBA" id="ARBA00022515"/>
    </source>
</evidence>
<name>A0A7J3TB56_9ARCH</name>
<dbReference type="GO" id="GO:0046872">
    <property type="term" value="F:metal ion binding"/>
    <property type="evidence" value="ECO:0007669"/>
    <property type="project" value="UniProtKB-KW"/>
</dbReference>
<dbReference type="Proteomes" id="UP000886130">
    <property type="component" value="Unassembled WGS sequence"/>
</dbReference>
<feature type="domain" description="DNA primase large subunit C-terminal" evidence="8">
    <location>
        <begin position="49"/>
        <end position="148"/>
    </location>
</feature>
<dbReference type="GO" id="GO:0006269">
    <property type="term" value="P:DNA replication, synthesis of primer"/>
    <property type="evidence" value="ECO:0007669"/>
    <property type="project" value="UniProtKB-KW"/>
</dbReference>
<dbReference type="PANTHER" id="PTHR10537">
    <property type="entry name" value="DNA PRIMASE LARGE SUBUNIT"/>
    <property type="match status" value="1"/>
</dbReference>
<dbReference type="InterPro" id="IPR007238">
    <property type="entry name" value="DNA_primase_lsu_euk/arc"/>
</dbReference>
<dbReference type="AlphaFoldDB" id="A0A7J3TB56"/>
<evidence type="ECO:0000256" key="2">
    <source>
        <dbReference type="ARBA" id="ARBA00022485"/>
    </source>
</evidence>
<keyword evidence="4" id="KW-0235">DNA replication</keyword>
<evidence type="ECO:0000256" key="7">
    <source>
        <dbReference type="ARBA" id="ARBA00023014"/>
    </source>
</evidence>
<dbReference type="PANTHER" id="PTHR10537:SF3">
    <property type="entry name" value="DNA PRIMASE LARGE SUBUNIT"/>
    <property type="match status" value="1"/>
</dbReference>
<dbReference type="GO" id="GO:0051539">
    <property type="term" value="F:4 iron, 4 sulfur cluster binding"/>
    <property type="evidence" value="ECO:0007669"/>
    <property type="project" value="UniProtKB-KW"/>
</dbReference>
<keyword evidence="7" id="KW-0411">Iron-sulfur</keyword>
<evidence type="ECO:0000313" key="9">
    <source>
        <dbReference type="EMBL" id="HHE75798.1"/>
    </source>
</evidence>
<evidence type="ECO:0000256" key="5">
    <source>
        <dbReference type="ARBA" id="ARBA00022723"/>
    </source>
</evidence>
<comment type="cofactor">
    <cofactor evidence="1">
        <name>[4Fe-4S] cluster</name>
        <dbReference type="ChEBI" id="CHEBI:49883"/>
    </cofactor>
</comment>
<keyword evidence="6" id="KW-0408">Iron</keyword>
<sequence length="178" mass="21038">AFVSNFVKEIKEKKGEAKFLRKYVENDIREILQLKDKFISQYSSRELGEVESRAFPPCIRSIIANLRSGVNLPHQARFFLVTFLHRIGMKNEEILKLFATAPDFREDMTRYQIEHITGKISGKEYDVPKCETLKAYGLCLRDVSKDRLCEKNWMTHPLLYYKLRKEWLSKHSRFSEGQ</sequence>
<dbReference type="GO" id="GO:0006270">
    <property type="term" value="P:DNA replication initiation"/>
    <property type="evidence" value="ECO:0007669"/>
    <property type="project" value="TreeGrafter"/>
</dbReference>
<gene>
    <name evidence="9" type="ORF">ENL31_01555</name>
</gene>
<keyword evidence="2" id="KW-0004">4Fe-4S</keyword>
<evidence type="ECO:0000256" key="6">
    <source>
        <dbReference type="ARBA" id="ARBA00023004"/>
    </source>
</evidence>
<comment type="caution">
    <text evidence="9">The sequence shown here is derived from an EMBL/GenBank/DDBJ whole genome shotgun (WGS) entry which is preliminary data.</text>
</comment>
<evidence type="ECO:0000259" key="8">
    <source>
        <dbReference type="Pfam" id="PF04104"/>
    </source>
</evidence>
<feature type="non-terminal residue" evidence="9">
    <location>
        <position position="1"/>
    </location>
</feature>
<accession>A0A7J3TB56</accession>
<reference evidence="9" key="1">
    <citation type="journal article" date="2020" name="mSystems">
        <title>Genome- and Community-Level Interaction Insights into Carbon Utilization and Element Cycling Functions of Hydrothermarchaeota in Hydrothermal Sediment.</title>
        <authorList>
            <person name="Zhou Z."/>
            <person name="Liu Y."/>
            <person name="Xu W."/>
            <person name="Pan J."/>
            <person name="Luo Z.H."/>
            <person name="Li M."/>
        </authorList>
    </citation>
    <scope>NUCLEOTIDE SEQUENCE [LARGE SCALE GENOMIC DNA]</scope>
    <source>
        <strain evidence="9">HyVt-85</strain>
    </source>
</reference>
<keyword evidence="3" id="KW-0639">Primosome</keyword>
<dbReference type="GO" id="GO:1990077">
    <property type="term" value="C:primosome complex"/>
    <property type="evidence" value="ECO:0007669"/>
    <property type="project" value="UniProtKB-KW"/>
</dbReference>
<dbReference type="Pfam" id="PF04104">
    <property type="entry name" value="DNA_primase_lrg"/>
    <property type="match status" value="1"/>
</dbReference>
<protein>
    <submittedName>
        <fullName evidence="9">DNA primase</fullName>
    </submittedName>
</protein>
<proteinExistence type="predicted"/>
<dbReference type="EMBL" id="DRTM01000113">
    <property type="protein sequence ID" value="HHE75798.1"/>
    <property type="molecule type" value="Genomic_DNA"/>
</dbReference>
<evidence type="ECO:0000256" key="4">
    <source>
        <dbReference type="ARBA" id="ARBA00022705"/>
    </source>
</evidence>
<organism evidence="9">
    <name type="scientific">Candidatus Aciduliprofundum boonei</name>
    <dbReference type="NCBI Taxonomy" id="379547"/>
    <lineage>
        <taxon>Archaea</taxon>
        <taxon>Methanobacteriati</taxon>
        <taxon>Thermoplasmatota</taxon>
        <taxon>DHVE2 group</taxon>
        <taxon>Candidatus Aciduliprofundum</taxon>
    </lineage>
</organism>
<evidence type="ECO:0000256" key="1">
    <source>
        <dbReference type="ARBA" id="ARBA00001966"/>
    </source>
</evidence>
<dbReference type="InterPro" id="IPR058560">
    <property type="entry name" value="DNA_primase_C"/>
</dbReference>
<keyword evidence="5" id="KW-0479">Metal-binding</keyword>